<feature type="transmembrane region" description="Helical" evidence="2">
    <location>
        <begin position="137"/>
        <end position="159"/>
    </location>
</feature>
<evidence type="ECO:0000259" key="3">
    <source>
        <dbReference type="Pfam" id="PF03779"/>
    </source>
</evidence>
<feature type="transmembrane region" description="Helical" evidence="2">
    <location>
        <begin position="83"/>
        <end position="104"/>
    </location>
</feature>
<feature type="region of interest" description="Disordered" evidence="1">
    <location>
        <begin position="1"/>
        <end position="24"/>
    </location>
</feature>
<dbReference type="EMBL" id="DSIY01000160">
    <property type="protein sequence ID" value="HEG91084.1"/>
    <property type="molecule type" value="Genomic_DNA"/>
</dbReference>
<dbReference type="InterPro" id="IPR005530">
    <property type="entry name" value="SPW"/>
</dbReference>
<feature type="domain" description="SPW repeat-containing integral membrane" evidence="3">
    <location>
        <begin position="59"/>
        <end position="153"/>
    </location>
</feature>
<keyword evidence="2" id="KW-0472">Membrane</keyword>
<dbReference type="Pfam" id="PF03779">
    <property type="entry name" value="SPW"/>
    <property type="match status" value="1"/>
</dbReference>
<comment type="caution">
    <text evidence="4">The sequence shown here is derived from an EMBL/GenBank/DDBJ whole genome shotgun (WGS) entry which is preliminary data.</text>
</comment>
<keyword evidence="2" id="KW-0812">Transmembrane</keyword>
<feature type="transmembrane region" description="Helical" evidence="2">
    <location>
        <begin position="56"/>
        <end position="77"/>
    </location>
</feature>
<protein>
    <recommendedName>
        <fullName evidence="3">SPW repeat-containing integral membrane domain-containing protein</fullName>
    </recommendedName>
</protein>
<evidence type="ECO:0000313" key="4">
    <source>
        <dbReference type="EMBL" id="HEG91084.1"/>
    </source>
</evidence>
<organism evidence="4">
    <name type="scientific">Thermorudis peleae</name>
    <dbReference type="NCBI Taxonomy" id="1382356"/>
    <lineage>
        <taxon>Bacteria</taxon>
        <taxon>Pseudomonadati</taxon>
        <taxon>Thermomicrobiota</taxon>
        <taxon>Thermomicrobia</taxon>
        <taxon>Thermomicrobia incertae sedis</taxon>
        <taxon>Thermorudis</taxon>
    </lineage>
</organism>
<reference evidence="4" key="1">
    <citation type="journal article" date="2020" name="mSystems">
        <title>Genome- and Community-Level Interaction Insights into Carbon Utilization and Element Cycling Functions of Hydrothermarchaeota in Hydrothermal Sediment.</title>
        <authorList>
            <person name="Zhou Z."/>
            <person name="Liu Y."/>
            <person name="Xu W."/>
            <person name="Pan J."/>
            <person name="Luo Z.H."/>
            <person name="Li M."/>
        </authorList>
    </citation>
    <scope>NUCLEOTIDE SEQUENCE [LARGE SCALE GENOMIC DNA]</scope>
    <source>
        <strain evidence="4">SpSt-210</strain>
    </source>
</reference>
<keyword evidence="2" id="KW-1133">Transmembrane helix</keyword>
<dbReference type="AlphaFoldDB" id="A0A831TFC8"/>
<evidence type="ECO:0000256" key="1">
    <source>
        <dbReference type="SAM" id="MobiDB-lite"/>
    </source>
</evidence>
<evidence type="ECO:0000256" key="2">
    <source>
        <dbReference type="SAM" id="Phobius"/>
    </source>
</evidence>
<feature type="transmembrane region" description="Helical" evidence="2">
    <location>
        <begin position="111"/>
        <end position="131"/>
    </location>
</feature>
<accession>A0A831TFC8</accession>
<proteinExistence type="predicted"/>
<gene>
    <name evidence="4" type="ORF">ENP34_06545</name>
</gene>
<sequence length="161" mass="16993">MFEPRGAHDPGLAKPGDILENSPRAPRRGGVGLAGHDGEGVLCVVTAQRRTTLWDILAALCIPLGVWLVASPYILNFSLYDGMRLNCTFVGGLILSLAITQLALSPGLRWLGWLNVVLGLWVAVMPFVYGVTFLPAAVVSSVVTGLAVALFAAASILGARR</sequence>
<name>A0A831TFC8_9BACT</name>